<gene>
    <name evidence="8" type="primary">mcl2_2</name>
    <name evidence="8" type="ORF">PsAD2_03072</name>
</gene>
<keyword evidence="4 6" id="KW-0460">Magnesium</keyword>
<evidence type="ECO:0000256" key="2">
    <source>
        <dbReference type="ARBA" id="ARBA00005568"/>
    </source>
</evidence>
<comment type="similarity">
    <text evidence="2">Belongs to the HpcH/HpaI aldolase family.</text>
</comment>
<evidence type="ECO:0000256" key="5">
    <source>
        <dbReference type="PIRSR" id="PIRSR015582-1"/>
    </source>
</evidence>
<dbReference type="GO" id="GO:0016787">
    <property type="term" value="F:hydrolase activity"/>
    <property type="evidence" value="ECO:0007669"/>
    <property type="project" value="UniProtKB-KW"/>
</dbReference>
<feature type="binding site" evidence="6">
    <location>
        <position position="124"/>
    </location>
    <ligand>
        <name>Mg(2+)</name>
        <dbReference type="ChEBI" id="CHEBI:18420"/>
    </ligand>
</feature>
<evidence type="ECO:0000256" key="1">
    <source>
        <dbReference type="ARBA" id="ARBA00001946"/>
    </source>
</evidence>
<evidence type="ECO:0000313" key="8">
    <source>
        <dbReference type="EMBL" id="KZL17734.1"/>
    </source>
</evidence>
<name>A0A165XIH6_9HYPH</name>
<feature type="domain" description="HpcH/HpaI aldolase/citrate lyase" evidence="7">
    <location>
        <begin position="2"/>
        <end position="217"/>
    </location>
</feature>
<dbReference type="RefSeq" id="WP_074882223.1">
    <property type="nucleotide sequence ID" value="NZ_FOFM01000010.1"/>
</dbReference>
<dbReference type="GO" id="GO:0006107">
    <property type="term" value="P:oxaloacetate metabolic process"/>
    <property type="evidence" value="ECO:0007669"/>
    <property type="project" value="TreeGrafter"/>
</dbReference>
<comment type="cofactor">
    <cofactor evidence="1">
        <name>Mg(2+)</name>
        <dbReference type="ChEBI" id="CHEBI:18420"/>
    </cofactor>
</comment>
<dbReference type="STRING" id="989403.SAMN05421798_1109"/>
<dbReference type="Gene3D" id="3.20.20.60">
    <property type="entry name" value="Phosphoenolpyruvate-binding domains"/>
    <property type="match status" value="1"/>
</dbReference>
<feature type="binding site" evidence="6">
    <location>
        <position position="151"/>
    </location>
    <ligand>
        <name>Mg(2+)</name>
        <dbReference type="ChEBI" id="CHEBI:18420"/>
    </ligand>
</feature>
<evidence type="ECO:0000313" key="9">
    <source>
        <dbReference type="Proteomes" id="UP000076577"/>
    </source>
</evidence>
<feature type="binding site" evidence="5">
    <location>
        <position position="124"/>
    </location>
    <ligand>
        <name>substrate</name>
    </ligand>
</feature>
<dbReference type="EMBL" id="LMCB01000030">
    <property type="protein sequence ID" value="KZL17734.1"/>
    <property type="molecule type" value="Genomic_DNA"/>
</dbReference>
<evidence type="ECO:0000259" key="7">
    <source>
        <dbReference type="Pfam" id="PF03328"/>
    </source>
</evidence>
<dbReference type="Proteomes" id="UP000076577">
    <property type="component" value="Unassembled WGS sequence"/>
</dbReference>
<dbReference type="InterPro" id="IPR005000">
    <property type="entry name" value="Aldolase/citrate-lyase_domain"/>
</dbReference>
<evidence type="ECO:0000256" key="6">
    <source>
        <dbReference type="PIRSR" id="PIRSR015582-2"/>
    </source>
</evidence>
<dbReference type="AlphaFoldDB" id="A0A165XIH6"/>
<reference evidence="8 9" key="1">
    <citation type="journal article" date="2016" name="Front. Microbiol.">
        <title>Comparative Genomic Analysis Reveals a Diverse Repertoire of Genes Involved in Prokaryote-Eukaryote Interactions within the Pseudovibrio Genus.</title>
        <authorList>
            <person name="Romano S."/>
            <person name="Fernandez-Guerra A."/>
            <person name="Reen F.J."/>
            <person name="Glockner F.O."/>
            <person name="Crowley S.P."/>
            <person name="O'Sullivan O."/>
            <person name="Cotter P.D."/>
            <person name="Adams C."/>
            <person name="Dobson A.D."/>
            <person name="O'Gara F."/>
        </authorList>
    </citation>
    <scope>NUCLEOTIDE SEQUENCE [LARGE SCALE GENOMIC DNA]</scope>
    <source>
        <strain evidence="8 9">Ad2</strain>
    </source>
</reference>
<dbReference type="EC" id="3.1.2.-" evidence="8"/>
<keyword evidence="9" id="KW-1185">Reference proteome</keyword>
<sequence length="290" mass="31974">MKSILYLPADKTHLFSKAVGSGAECVLFDLEDGVCDNAKEAARDQLANLPHGLRGQSACEIGVRISPLSTIDGMKDMQCLMELPQLPEWIFLPKCESPRDLVVLHKLVHEHPTRELVKLCPYLETPSGIANAEAIASAPAPLYALAFGEVDYSFYTGATMSWESLIWPRGMLINAAVENHLWAIDGVFLDFNDPEHLEDESKSARDMGFNAKFAIHPSQVEVINACFEPRDEEVQWALGIIQKHKETAETGLFIVDGAVIGTSAVMRARRILGLPSDPQIASRHTKDVPK</sequence>
<proteinExistence type="inferred from homology"/>
<dbReference type="InterPro" id="IPR040442">
    <property type="entry name" value="Pyrv_kinase-like_dom_sf"/>
</dbReference>
<feature type="binding site" evidence="5">
    <location>
        <position position="64"/>
    </location>
    <ligand>
        <name>substrate</name>
    </ligand>
</feature>
<evidence type="ECO:0000256" key="3">
    <source>
        <dbReference type="ARBA" id="ARBA00022723"/>
    </source>
</evidence>
<protein>
    <submittedName>
        <fullName evidence="8">(3S)-malyl-CoA thioesterase</fullName>
        <ecNumber evidence="8">3.1.2.-</ecNumber>
    </submittedName>
</protein>
<dbReference type="OrthoDB" id="9800547at2"/>
<keyword evidence="8" id="KW-0378">Hydrolase</keyword>
<dbReference type="InterPro" id="IPR015813">
    <property type="entry name" value="Pyrv/PenolPyrv_kinase-like_dom"/>
</dbReference>
<dbReference type="Pfam" id="PF03328">
    <property type="entry name" value="HpcH_HpaI"/>
    <property type="match status" value="1"/>
</dbReference>
<evidence type="ECO:0000256" key="4">
    <source>
        <dbReference type="ARBA" id="ARBA00022842"/>
    </source>
</evidence>
<dbReference type="GO" id="GO:0000287">
    <property type="term" value="F:magnesium ion binding"/>
    <property type="evidence" value="ECO:0007669"/>
    <property type="project" value="TreeGrafter"/>
</dbReference>
<dbReference type="PANTHER" id="PTHR32308">
    <property type="entry name" value="LYASE BETA SUBUNIT, PUTATIVE (AFU_ORTHOLOGUE AFUA_4G13030)-RELATED"/>
    <property type="match status" value="1"/>
</dbReference>
<organism evidence="8 9">
    <name type="scientific">Pseudovibrio axinellae</name>
    <dbReference type="NCBI Taxonomy" id="989403"/>
    <lineage>
        <taxon>Bacteria</taxon>
        <taxon>Pseudomonadati</taxon>
        <taxon>Pseudomonadota</taxon>
        <taxon>Alphaproteobacteria</taxon>
        <taxon>Hyphomicrobiales</taxon>
        <taxon>Stappiaceae</taxon>
        <taxon>Pseudovibrio</taxon>
    </lineage>
</organism>
<dbReference type="SUPFAM" id="SSF51621">
    <property type="entry name" value="Phosphoenolpyruvate/pyruvate domain"/>
    <property type="match status" value="1"/>
</dbReference>
<dbReference type="PATRIC" id="fig|989403.3.peg.3290"/>
<keyword evidence="3 6" id="KW-0479">Metal-binding</keyword>
<dbReference type="PANTHER" id="PTHR32308:SF0">
    <property type="entry name" value="HPCH_HPAI ALDOLASE_CITRATE LYASE DOMAIN-CONTAINING PROTEIN"/>
    <property type="match status" value="1"/>
</dbReference>
<comment type="caution">
    <text evidence="8">The sequence shown here is derived from an EMBL/GenBank/DDBJ whole genome shotgun (WGS) entry which is preliminary data.</text>
</comment>
<dbReference type="PIRSF" id="PIRSF015582">
    <property type="entry name" value="Cit_lyase_B"/>
    <property type="match status" value="1"/>
</dbReference>
<accession>A0A165XIH6</accession>
<dbReference type="InterPro" id="IPR011206">
    <property type="entry name" value="Citrate_lyase_beta/mcl1/mcl2"/>
</dbReference>